<evidence type="ECO:0000313" key="4">
    <source>
        <dbReference type="RefSeq" id="XP_052132391.1"/>
    </source>
</evidence>
<proteinExistence type="predicted"/>
<dbReference type="Pfam" id="PF07898">
    <property type="entry name" value="DUF1676"/>
    <property type="match status" value="1"/>
</dbReference>
<feature type="chain" id="PRO_5038416276" evidence="2">
    <location>
        <begin position="25"/>
        <end position="322"/>
    </location>
</feature>
<evidence type="ECO:0000313" key="3">
    <source>
        <dbReference type="Proteomes" id="UP000504606"/>
    </source>
</evidence>
<accession>A0A9C6XAS6</accession>
<dbReference type="GeneID" id="113209236"/>
<organism evidence="3 4">
    <name type="scientific">Frankliniella occidentalis</name>
    <name type="common">Western flower thrips</name>
    <name type="synonym">Euthrips occidentalis</name>
    <dbReference type="NCBI Taxonomy" id="133901"/>
    <lineage>
        <taxon>Eukaryota</taxon>
        <taxon>Metazoa</taxon>
        <taxon>Ecdysozoa</taxon>
        <taxon>Arthropoda</taxon>
        <taxon>Hexapoda</taxon>
        <taxon>Insecta</taxon>
        <taxon>Pterygota</taxon>
        <taxon>Neoptera</taxon>
        <taxon>Paraneoptera</taxon>
        <taxon>Thysanoptera</taxon>
        <taxon>Terebrantia</taxon>
        <taxon>Thripoidea</taxon>
        <taxon>Thripidae</taxon>
        <taxon>Frankliniella</taxon>
    </lineage>
</organism>
<dbReference type="Proteomes" id="UP000504606">
    <property type="component" value="Unplaced"/>
</dbReference>
<dbReference type="AlphaFoldDB" id="A0A9C6XAS6"/>
<keyword evidence="1" id="KW-0812">Transmembrane</keyword>
<sequence length="322" mass="32850">MAVQPVPLVLLALALVATPALGMAAPANATSEEVVSNSIASENKSAPGEGLVQAAVQRGCAASYTMTCLKLDALSVLSRMAVPASYDLLPGVTIHRQEAKQAAGQQTAELPADLMRSLAADSAPKVNRRLDDYLMSRFGSFLDSHTVQVHLLDLQPVASLRRALQGSENDSTGRRKANGIWQQLMGAGMMMGGSTLTMGLSALAAMAGKALMLSMLSLVLSALSGMNGGGGGGGGGHSQKQTTYEIISKPIYTHGHSHSAELHHEPSGPAGYGLYGRAKDAAEGALAAGTGASGVGGSALGAPPGSAYITQFPRSLQESSAQ</sequence>
<dbReference type="PANTHER" id="PTHR21879">
    <property type="entry name" value="FI03362P-RELATED-RELATED"/>
    <property type="match status" value="1"/>
</dbReference>
<evidence type="ECO:0000256" key="1">
    <source>
        <dbReference type="SAM" id="Phobius"/>
    </source>
</evidence>
<name>A0A9C6XAS6_FRAOC</name>
<dbReference type="GO" id="GO:0016020">
    <property type="term" value="C:membrane"/>
    <property type="evidence" value="ECO:0007669"/>
    <property type="project" value="TreeGrafter"/>
</dbReference>
<keyword evidence="2" id="KW-0732">Signal</keyword>
<feature type="transmembrane region" description="Helical" evidence="1">
    <location>
        <begin position="184"/>
        <end position="207"/>
    </location>
</feature>
<feature type="signal peptide" evidence="2">
    <location>
        <begin position="1"/>
        <end position="24"/>
    </location>
</feature>
<protein>
    <submittedName>
        <fullName evidence="4">Uncharacterized protein LOC113209236</fullName>
    </submittedName>
</protein>
<feature type="non-terminal residue" evidence="4">
    <location>
        <position position="322"/>
    </location>
</feature>
<dbReference type="PANTHER" id="PTHR21879:SF9">
    <property type="entry name" value="OSIRIS 16"/>
    <property type="match status" value="1"/>
</dbReference>
<keyword evidence="1" id="KW-0472">Membrane</keyword>
<dbReference type="InterPro" id="IPR012464">
    <property type="entry name" value="DUF1676"/>
</dbReference>
<reference evidence="4" key="1">
    <citation type="submission" date="2025-08" db="UniProtKB">
        <authorList>
            <consortium name="RefSeq"/>
        </authorList>
    </citation>
    <scope>IDENTIFICATION</scope>
    <source>
        <tissue evidence="4">Whole organism</tissue>
    </source>
</reference>
<keyword evidence="1" id="KW-1133">Transmembrane helix</keyword>
<dbReference type="RefSeq" id="XP_052132391.1">
    <property type="nucleotide sequence ID" value="XM_052276431.1"/>
</dbReference>
<dbReference type="OrthoDB" id="6627399at2759"/>
<keyword evidence="3" id="KW-1185">Reference proteome</keyword>
<gene>
    <name evidence="4" type="primary">LOC113209236</name>
</gene>
<dbReference type="KEGG" id="foc:113209236"/>
<evidence type="ECO:0000256" key="2">
    <source>
        <dbReference type="SAM" id="SignalP"/>
    </source>
</evidence>